<reference evidence="2 3" key="1">
    <citation type="journal article" date="2019" name="Sci. Rep.">
        <title>Comparative genomics of chytrid fungi reveal insights into the obligate biotrophic and pathogenic lifestyle of Synchytrium endobioticum.</title>
        <authorList>
            <person name="van de Vossenberg B.T.L.H."/>
            <person name="Warris S."/>
            <person name="Nguyen H.D.T."/>
            <person name="van Gent-Pelzer M.P.E."/>
            <person name="Joly D.L."/>
            <person name="van de Geest H.C."/>
            <person name="Bonants P.J.M."/>
            <person name="Smith D.S."/>
            <person name="Levesque C.A."/>
            <person name="van der Lee T.A.J."/>
        </authorList>
    </citation>
    <scope>NUCLEOTIDE SEQUENCE [LARGE SCALE GENOMIC DNA]</scope>
    <source>
        <strain evidence="2 3">CBS 675.73</strain>
    </source>
</reference>
<feature type="transmembrane region" description="Helical" evidence="1">
    <location>
        <begin position="186"/>
        <end position="206"/>
    </location>
</feature>
<dbReference type="Gene3D" id="3.30.559.30">
    <property type="entry name" value="Nonribosomal peptide synthetase, condensation domain"/>
    <property type="match status" value="1"/>
</dbReference>
<keyword evidence="1" id="KW-0472">Membrane</keyword>
<dbReference type="EMBL" id="QEAP01000006">
    <property type="protein sequence ID" value="TPX78253.1"/>
    <property type="molecule type" value="Genomic_DNA"/>
</dbReference>
<keyword evidence="1" id="KW-1133">Transmembrane helix</keyword>
<organism evidence="2 3">
    <name type="scientific">Chytriomyces confervae</name>
    <dbReference type="NCBI Taxonomy" id="246404"/>
    <lineage>
        <taxon>Eukaryota</taxon>
        <taxon>Fungi</taxon>
        <taxon>Fungi incertae sedis</taxon>
        <taxon>Chytridiomycota</taxon>
        <taxon>Chytridiomycota incertae sedis</taxon>
        <taxon>Chytridiomycetes</taxon>
        <taxon>Chytridiales</taxon>
        <taxon>Chytriomycetaceae</taxon>
        <taxon>Chytriomyces</taxon>
    </lineage>
</organism>
<comment type="caution">
    <text evidence="2">The sequence shown here is derived from an EMBL/GenBank/DDBJ whole genome shotgun (WGS) entry which is preliminary data.</text>
</comment>
<evidence type="ECO:0000313" key="2">
    <source>
        <dbReference type="EMBL" id="TPX78253.1"/>
    </source>
</evidence>
<keyword evidence="3" id="KW-1185">Reference proteome</keyword>
<proteinExistence type="predicted"/>
<sequence>MLRRLNSKEASYLASAPEFTNFGFAFAVKTTSATARVRLTQAATSALNEVVERHVMMRATVVLDNAALAFKEGGTVALEVAEGVSLERVAESAIATPMNTAASLAHLWLVLNDTNSEEDSNFAVVFTFAHCAFDAMCASSICFDWIKFLNANLQNATIHLSPVSNQLSDKIFNVPIDMIPAKQKTWAAFIPFIFHIIWLHMFMAFAKPATLQHAKFDSLDGVRSLFNNVFLESAKNAQLTRLFTRTLSKDETARVIQRAKSINTSVTGLICGAMSAALASERLLLDPKTSAKNSSKSTSTKKRQFSFLAGLSVNGRPGLDISPTEPGAYNYSLLIPHTSVTAVSDKSVSVEAAVQSSRAALELTTRLRRDEPVQLARFLTPYDYFKHPLGNPSALKPALYALPDLRAEKKRLPIAFALSNLGSFTCNVAGEEAEGTGNIKEVLSVEGFRLLSTMRHDACTTRVEMHVVSLNKCMSITISVLNGMVDPDNLQLLQSRFYTGLLGE</sequence>
<dbReference type="Proteomes" id="UP000320333">
    <property type="component" value="Unassembled WGS sequence"/>
</dbReference>
<gene>
    <name evidence="2" type="ORF">CcCBS67573_g00440</name>
</gene>
<dbReference type="PANTHER" id="PTHR28037:SF1">
    <property type="entry name" value="ALCOHOL O-ACETYLTRANSFERASE 1-RELATED"/>
    <property type="match status" value="1"/>
</dbReference>
<dbReference type="OrthoDB" id="2114246at2759"/>
<protein>
    <recommendedName>
        <fullName evidence="4">Alcohol acetyltransferase</fullName>
    </recommendedName>
</protein>
<dbReference type="PANTHER" id="PTHR28037">
    <property type="entry name" value="ALCOHOL O-ACETYLTRANSFERASE 1-RELATED"/>
    <property type="match status" value="1"/>
</dbReference>
<evidence type="ECO:0000256" key="1">
    <source>
        <dbReference type="SAM" id="Phobius"/>
    </source>
</evidence>
<keyword evidence="1" id="KW-0812">Transmembrane</keyword>
<accession>A0A507FPQ9</accession>
<dbReference type="Gene3D" id="3.30.559.10">
    <property type="entry name" value="Chloramphenicol acetyltransferase-like domain"/>
    <property type="match status" value="1"/>
</dbReference>
<evidence type="ECO:0008006" key="4">
    <source>
        <dbReference type="Google" id="ProtNLM"/>
    </source>
</evidence>
<name>A0A507FPQ9_9FUNG</name>
<dbReference type="InterPro" id="IPR052058">
    <property type="entry name" value="Alcohol_O-acetyltransferase"/>
</dbReference>
<dbReference type="SUPFAM" id="SSF52777">
    <property type="entry name" value="CoA-dependent acyltransferases"/>
    <property type="match status" value="1"/>
</dbReference>
<dbReference type="AlphaFoldDB" id="A0A507FPQ9"/>
<dbReference type="InterPro" id="IPR023213">
    <property type="entry name" value="CAT-like_dom_sf"/>
</dbReference>
<evidence type="ECO:0000313" key="3">
    <source>
        <dbReference type="Proteomes" id="UP000320333"/>
    </source>
</evidence>